<dbReference type="AlphaFoldDB" id="A0A1H7KMF9"/>
<organism evidence="1 2">
    <name type="scientific">Methanobrevibacter gottschalkii</name>
    <dbReference type="NCBI Taxonomy" id="190974"/>
    <lineage>
        <taxon>Archaea</taxon>
        <taxon>Methanobacteriati</taxon>
        <taxon>Methanobacteriota</taxon>
        <taxon>Methanomada group</taxon>
        <taxon>Methanobacteria</taxon>
        <taxon>Methanobacteriales</taxon>
        <taxon>Methanobacteriaceae</taxon>
        <taxon>Methanobrevibacter</taxon>
    </lineage>
</organism>
<name>A0A1H7KMF9_9EURY</name>
<evidence type="ECO:0000313" key="2">
    <source>
        <dbReference type="Proteomes" id="UP000199506"/>
    </source>
</evidence>
<dbReference type="STRING" id="190974.SAMN05216439_1604"/>
<reference evidence="1 2" key="1">
    <citation type="submission" date="2016-10" db="EMBL/GenBank/DDBJ databases">
        <authorList>
            <person name="de Groot N.N."/>
        </authorList>
    </citation>
    <scope>NUCLEOTIDE SEQUENCE [LARGE SCALE GENOMIC DNA]</scope>
    <source>
        <strain evidence="1 2">DSM 11978</strain>
    </source>
</reference>
<gene>
    <name evidence="1" type="ORF">SAMN05216439_1604</name>
</gene>
<dbReference type="Proteomes" id="UP000199506">
    <property type="component" value="Unassembled WGS sequence"/>
</dbReference>
<accession>A0A1H7KMF9</accession>
<evidence type="ECO:0000313" key="1">
    <source>
        <dbReference type="EMBL" id="SEK87205.1"/>
    </source>
</evidence>
<dbReference type="EMBL" id="FOAK01000006">
    <property type="protein sequence ID" value="SEK87205.1"/>
    <property type="molecule type" value="Genomic_DNA"/>
</dbReference>
<sequence>MENLQITKMENHPIKWICNFKGQTAIGICGKTQKIAMFASDDRVSKILDDIVIGTDESQEGYGCEEKNRCCNFDCELCEISPRQYLQITGKKPSNKNIKDLINGLADLNNSLEEKNLVPFEEYEVVNF</sequence>
<proteinExistence type="predicted"/>
<dbReference type="OrthoDB" id="74072at2157"/>
<dbReference type="RefSeq" id="WP_069573430.1">
    <property type="nucleotide sequence ID" value="NZ_FOAK01000006.1"/>
</dbReference>
<protein>
    <submittedName>
        <fullName evidence="1">Uncharacterized protein</fullName>
    </submittedName>
</protein>